<keyword evidence="2" id="KW-1185">Reference proteome</keyword>
<dbReference type="EMBL" id="JAAEDM010000093">
    <property type="protein sequence ID" value="MBR0673852.1"/>
    <property type="molecule type" value="Genomic_DNA"/>
</dbReference>
<name>A0A9X9X373_9PROT</name>
<reference evidence="1" key="1">
    <citation type="submission" date="2020-01" db="EMBL/GenBank/DDBJ databases">
        <authorList>
            <person name="Rat A."/>
        </authorList>
    </citation>
    <scope>NUCLEOTIDE SEQUENCE</scope>
    <source>
        <strain evidence="1">LMG 31231</strain>
    </source>
</reference>
<proteinExistence type="predicted"/>
<evidence type="ECO:0000313" key="2">
    <source>
        <dbReference type="Proteomes" id="UP001138751"/>
    </source>
</evidence>
<comment type="caution">
    <text evidence="1">The sequence shown here is derived from an EMBL/GenBank/DDBJ whole genome shotgun (WGS) entry which is preliminary data.</text>
</comment>
<reference evidence="1" key="2">
    <citation type="journal article" date="2021" name="Syst. Appl. Microbiol.">
        <title>Roseomonas hellenica sp. nov., isolated from roots of wild-growing Alkanna tinctoria.</title>
        <authorList>
            <person name="Rat A."/>
            <person name="Naranjo H.D."/>
            <person name="Lebbe L."/>
            <person name="Cnockaert M."/>
            <person name="Krigas N."/>
            <person name="Grigoriadou K."/>
            <person name="Maloupa E."/>
            <person name="Willems A."/>
        </authorList>
    </citation>
    <scope>NUCLEOTIDE SEQUENCE</scope>
    <source>
        <strain evidence="1">LMG 31231</strain>
    </source>
</reference>
<gene>
    <name evidence="1" type="ORF">GXW76_21960</name>
</gene>
<protein>
    <submittedName>
        <fullName evidence="1">Uncharacterized protein</fullName>
    </submittedName>
</protein>
<sequence length="72" mass="7339">MLGDPALRRPEGGAEIWLYEAPNCRLDIILYPQGTGLLVAHAAARAHGAAEGVTEAACLSAIAGSSGPGRRA</sequence>
<organism evidence="1 2">
    <name type="scientific">Neoroseomonas soli</name>
    <dbReference type="NCBI Taxonomy" id="1081025"/>
    <lineage>
        <taxon>Bacteria</taxon>
        <taxon>Pseudomonadati</taxon>
        <taxon>Pseudomonadota</taxon>
        <taxon>Alphaproteobacteria</taxon>
        <taxon>Acetobacterales</taxon>
        <taxon>Acetobacteraceae</taxon>
        <taxon>Neoroseomonas</taxon>
    </lineage>
</organism>
<evidence type="ECO:0000313" key="1">
    <source>
        <dbReference type="EMBL" id="MBR0673852.1"/>
    </source>
</evidence>
<dbReference type="Proteomes" id="UP001138751">
    <property type="component" value="Unassembled WGS sequence"/>
</dbReference>
<dbReference type="AlphaFoldDB" id="A0A9X9X373"/>
<accession>A0A9X9X373</accession>